<keyword evidence="3" id="KW-1185">Reference proteome</keyword>
<feature type="chain" id="PRO_5045935812" evidence="1">
    <location>
        <begin position="22"/>
        <end position="357"/>
    </location>
</feature>
<evidence type="ECO:0000313" key="3">
    <source>
        <dbReference type="Proteomes" id="UP000829708"/>
    </source>
</evidence>
<evidence type="ECO:0000313" key="2">
    <source>
        <dbReference type="EMBL" id="UOM52433.1"/>
    </source>
</evidence>
<keyword evidence="1" id="KW-0732">Signal</keyword>
<feature type="signal peptide" evidence="1">
    <location>
        <begin position="1"/>
        <end position="21"/>
    </location>
</feature>
<protein>
    <submittedName>
        <fullName evidence="2">Uncharacterized protein</fullName>
    </submittedName>
</protein>
<dbReference type="Proteomes" id="UP000829708">
    <property type="component" value="Chromosome"/>
</dbReference>
<gene>
    <name evidence="2" type="ORF">MUG09_06605</name>
</gene>
<reference evidence="3" key="1">
    <citation type="journal article" date="2024" name="J Bioinform Genom">
        <title>Complete genome sequence of the type strain bacterium Sphaerochaeta associata GLS2t (VKM B-2742)t.</title>
        <authorList>
            <person name="Troshina O.Y."/>
            <person name="Tepeeva A.N."/>
            <person name="Arzamasceva V.O."/>
            <person name="Whitman W.B."/>
            <person name="Varghese N."/>
            <person name="Shapiro N."/>
            <person name="Woyke T."/>
            <person name="Kripides N.C."/>
            <person name="Vasilenko O.V."/>
        </authorList>
    </citation>
    <scope>NUCLEOTIDE SEQUENCE [LARGE SCALE GENOMIC DNA]</scope>
    <source>
        <strain evidence="3">GLS2T</strain>
    </source>
</reference>
<proteinExistence type="predicted"/>
<organism evidence="2 3">
    <name type="scientific">Sphaerochaeta associata</name>
    <dbReference type="NCBI Taxonomy" id="1129264"/>
    <lineage>
        <taxon>Bacteria</taxon>
        <taxon>Pseudomonadati</taxon>
        <taxon>Spirochaetota</taxon>
        <taxon>Spirochaetia</taxon>
        <taxon>Spirochaetales</taxon>
        <taxon>Sphaerochaetaceae</taxon>
        <taxon>Sphaerochaeta</taxon>
    </lineage>
</organism>
<name>A0ABY4DDV5_9SPIR</name>
<evidence type="ECO:0000256" key="1">
    <source>
        <dbReference type="SAM" id="SignalP"/>
    </source>
</evidence>
<dbReference type="RefSeq" id="WP_244774735.1">
    <property type="nucleotide sequence ID" value="NZ_CP094929.1"/>
</dbReference>
<dbReference type="EMBL" id="CP094929">
    <property type="protein sequence ID" value="UOM52433.1"/>
    <property type="molecule type" value="Genomic_DNA"/>
</dbReference>
<sequence>MGKIRTLLLVFLSAISFQLSAQITATWVPKDSLYFEQGFSPLNTNKLVAHMGTLTIKPVGNQLFDPNILNVNLSTSFQFTGPITWSNDWQTGLPVYVNQATYFTLYAVSTVKGVTQANPLWQSDGSQPLRTENGNLNVSTFTAEFYLVSDQDWWRYKSGAQYTLTSGTFGGFQVAVANSGSGYWPGNETLVPVNNNDPQVTTPLLSSGTSAPPQPVPFGQPSAPVSYLLSIYDNQSFTISQAYGSNVARVARAQLVITNAAADTTYGVHVVFSNRSNSPHFSLHLDGLSNLYAIPYTLRFNGQDVTGGSPIGWTGLGEGTFTKDIQVTRVDSFKAEMAPAGIYSDTITVNITPIDTI</sequence>
<accession>A0ABY4DDV5</accession>